<evidence type="ECO:0000313" key="3">
    <source>
        <dbReference type="Proteomes" id="UP000244174"/>
    </source>
</evidence>
<name>A0A2T6ANB2_9FLAO</name>
<dbReference type="EMBL" id="QBKQ01000001">
    <property type="protein sequence ID" value="PTX45280.1"/>
    <property type="molecule type" value="Genomic_DNA"/>
</dbReference>
<accession>A0A2T6ANB2</accession>
<dbReference type="Pfam" id="PF13521">
    <property type="entry name" value="AAA_28"/>
    <property type="match status" value="1"/>
</dbReference>
<dbReference type="InterPro" id="IPR052735">
    <property type="entry name" value="NAD_biosynth-regulator"/>
</dbReference>
<dbReference type="Gene3D" id="3.40.50.300">
    <property type="entry name" value="P-loop containing nucleotide triphosphate hydrolases"/>
    <property type="match status" value="1"/>
</dbReference>
<sequence>MEEKLAQRPASCIKIVLFGPESTGKTTLSEDLAEYFNVPMVKEYMREYLQEVWNAEKRICEPRDIIPIAEGQIKTENKLAQQAEDLLICDTDLLELKVYSEAYYEGYCDPRLLKHALKNHYHLYFLTYIDVPWTPDDLRDKPHDREGMFQRFQNALEQHQKPYFILKGDRERRLEIAVKKINELLKIRKT</sequence>
<dbReference type="PANTHER" id="PTHR37512">
    <property type="entry name" value="TRIFUNCTIONAL NAD BIOSYNTHESIS/REGULATOR PROTEIN NADR"/>
    <property type="match status" value="1"/>
</dbReference>
<dbReference type="Proteomes" id="UP000244174">
    <property type="component" value="Unassembled WGS sequence"/>
</dbReference>
<dbReference type="AlphaFoldDB" id="A0A2T6ANB2"/>
<proteinExistence type="predicted"/>
<keyword evidence="2" id="KW-0548">Nucleotidyltransferase</keyword>
<protein>
    <submittedName>
        <fullName evidence="2">NadR type nicotinamide-nucleotide adenylyltransferase</fullName>
    </submittedName>
</protein>
<organism evidence="2 3">
    <name type="scientific">Christiangramia gaetbulicola</name>
    <dbReference type="NCBI Taxonomy" id="703340"/>
    <lineage>
        <taxon>Bacteria</taxon>
        <taxon>Pseudomonadati</taxon>
        <taxon>Bacteroidota</taxon>
        <taxon>Flavobacteriia</taxon>
        <taxon>Flavobacteriales</taxon>
        <taxon>Flavobacteriaceae</taxon>
        <taxon>Christiangramia</taxon>
    </lineage>
</organism>
<dbReference type="OrthoDB" id="9151999at2"/>
<feature type="domain" description="NadR/Ttd14 AAA" evidence="1">
    <location>
        <begin position="14"/>
        <end position="173"/>
    </location>
</feature>
<dbReference type="InterPro" id="IPR038727">
    <property type="entry name" value="NadR/Ttd14_AAA_dom"/>
</dbReference>
<dbReference type="SUPFAM" id="SSF52540">
    <property type="entry name" value="P-loop containing nucleoside triphosphate hydrolases"/>
    <property type="match status" value="1"/>
</dbReference>
<reference evidence="2 3" key="1">
    <citation type="submission" date="2018-04" db="EMBL/GenBank/DDBJ databases">
        <title>Genomic Encyclopedia of Archaeal and Bacterial Type Strains, Phase II (KMG-II): from individual species to whole genera.</title>
        <authorList>
            <person name="Goeker M."/>
        </authorList>
    </citation>
    <scope>NUCLEOTIDE SEQUENCE [LARGE SCALE GENOMIC DNA]</scope>
    <source>
        <strain evidence="2 3">DSM 23082</strain>
    </source>
</reference>
<gene>
    <name evidence="2" type="ORF">C8P64_1274</name>
</gene>
<dbReference type="RefSeq" id="WP_108171162.1">
    <property type="nucleotide sequence ID" value="NZ_QBKQ01000001.1"/>
</dbReference>
<dbReference type="PANTHER" id="PTHR37512:SF1">
    <property type="entry name" value="NADR_TTD14 AAA DOMAIN-CONTAINING PROTEIN"/>
    <property type="match status" value="1"/>
</dbReference>
<dbReference type="InterPro" id="IPR027417">
    <property type="entry name" value="P-loop_NTPase"/>
</dbReference>
<evidence type="ECO:0000313" key="2">
    <source>
        <dbReference type="EMBL" id="PTX45280.1"/>
    </source>
</evidence>
<keyword evidence="3" id="KW-1185">Reference proteome</keyword>
<comment type="caution">
    <text evidence="2">The sequence shown here is derived from an EMBL/GenBank/DDBJ whole genome shotgun (WGS) entry which is preliminary data.</text>
</comment>
<dbReference type="GO" id="GO:0016779">
    <property type="term" value="F:nucleotidyltransferase activity"/>
    <property type="evidence" value="ECO:0007669"/>
    <property type="project" value="UniProtKB-KW"/>
</dbReference>
<evidence type="ECO:0000259" key="1">
    <source>
        <dbReference type="Pfam" id="PF13521"/>
    </source>
</evidence>
<keyword evidence="2" id="KW-0808">Transferase</keyword>